<dbReference type="EMBL" id="JBEVYD010000011">
    <property type="protein sequence ID" value="KAL3229745.1"/>
    <property type="molecule type" value="Genomic_DNA"/>
</dbReference>
<feature type="compositionally biased region" description="Polar residues" evidence="1">
    <location>
        <begin position="71"/>
        <end position="83"/>
    </location>
</feature>
<organism evidence="2 3">
    <name type="scientific">Nakaseomyces bracarensis</name>
    <dbReference type="NCBI Taxonomy" id="273131"/>
    <lineage>
        <taxon>Eukaryota</taxon>
        <taxon>Fungi</taxon>
        <taxon>Dikarya</taxon>
        <taxon>Ascomycota</taxon>
        <taxon>Saccharomycotina</taxon>
        <taxon>Saccharomycetes</taxon>
        <taxon>Saccharomycetales</taxon>
        <taxon>Saccharomycetaceae</taxon>
        <taxon>Nakaseomyces</taxon>
    </lineage>
</organism>
<evidence type="ECO:0000256" key="1">
    <source>
        <dbReference type="SAM" id="MobiDB-lite"/>
    </source>
</evidence>
<protein>
    <submittedName>
        <fullName evidence="2">Protein AFR1</fullName>
    </submittedName>
</protein>
<keyword evidence="3" id="KW-1185">Reference proteome</keyword>
<feature type="region of interest" description="Disordered" evidence="1">
    <location>
        <begin position="43"/>
        <end position="147"/>
    </location>
</feature>
<gene>
    <name evidence="2" type="ORF">RNJ44_01881</name>
</gene>
<feature type="compositionally biased region" description="Polar residues" evidence="1">
    <location>
        <begin position="108"/>
        <end position="119"/>
    </location>
</feature>
<dbReference type="Proteomes" id="UP001623330">
    <property type="component" value="Unassembled WGS sequence"/>
</dbReference>
<name>A0ABR4NP59_9SACH</name>
<evidence type="ECO:0000313" key="3">
    <source>
        <dbReference type="Proteomes" id="UP001623330"/>
    </source>
</evidence>
<feature type="compositionally biased region" description="Basic and acidic residues" evidence="1">
    <location>
        <begin position="43"/>
        <end position="65"/>
    </location>
</feature>
<feature type="region of interest" description="Disordered" evidence="1">
    <location>
        <begin position="1"/>
        <end position="26"/>
    </location>
</feature>
<comment type="caution">
    <text evidence="2">The sequence shown here is derived from an EMBL/GenBank/DDBJ whole genome shotgun (WGS) entry which is preliminary data.</text>
</comment>
<feature type="compositionally biased region" description="Polar residues" evidence="1">
    <location>
        <begin position="449"/>
        <end position="464"/>
    </location>
</feature>
<accession>A0ABR4NP59</accession>
<evidence type="ECO:0000313" key="2">
    <source>
        <dbReference type="EMBL" id="KAL3229745.1"/>
    </source>
</evidence>
<feature type="region of interest" description="Disordered" evidence="1">
    <location>
        <begin position="449"/>
        <end position="468"/>
    </location>
</feature>
<reference evidence="2 3" key="1">
    <citation type="submission" date="2024-05" db="EMBL/GenBank/DDBJ databases">
        <title>Long read based assembly of the Candida bracarensis genome reveals expanded adhesin content.</title>
        <authorList>
            <person name="Marcet-Houben M."/>
            <person name="Ksiezopolska E."/>
            <person name="Gabaldon T."/>
        </authorList>
    </citation>
    <scope>NUCLEOTIDE SEQUENCE [LARGE SCALE GENOMIC DNA]</scope>
    <source>
        <strain evidence="2 3">CBM6</strain>
    </source>
</reference>
<proteinExistence type="predicted"/>
<sequence length="493" mass="56264">MYASPVLHSDPRFSPNRKSRLMTQDQTSLRHSIMLGEFILPDRSDDIKEPKTKVTRPEKRSDSIRKRAILQHSQLNNSNTQIDTVKRTSTRSPTKPKPKTKPDPNPKLRSSSSTNNMYSIATGTGAGVGTVTQPPPAMKHLHPNGRPNPVQQYRNYRPEQRHSFYSHSQFNAYQTNSHNNKNGGVVRSHSYNTLRPQHANTVKPAVPMLTPYQLQKQKMRTRFQFDNGEVFIPRREQRLNNQEKPNPYAYVSKTTSTQQNETGTGVTKVVATPTVQKKQAGTNLTKEKEKKKLGSFFKRLFKSKDEVEHVATTYVAPEPAVTVNTAVIEEPKTKSEDDSDVYARLVKQWEKVHYIAPEELQNCSFSGSSSNQSSILTLSLPETSQLTIPSNSDYKRMNLANIVRNGIAVTMSKRIRFSNEVYLTDTWAPEVYERSDEIFLENFIEVESSRPQGNESSANTTTQKPEIKREINEFKRNEMVVHESSRKMTHFYS</sequence>